<dbReference type="EC" id="3.2.1.10" evidence="4"/>
<keyword evidence="4" id="KW-0378">Hydrolase</keyword>
<reference evidence="5" key="1">
    <citation type="submission" date="2011-03" db="EMBL/GenBank/DDBJ databases">
        <title>Draft genome sequence of Brevundimonas diminuta.</title>
        <authorList>
            <person name="Brown P.J.B."/>
            <person name="Buechlein A."/>
            <person name="Hemmerich C."/>
            <person name="Brun Y.V."/>
        </authorList>
    </citation>
    <scope>NUCLEOTIDE SEQUENCE [LARGE SCALE GENOMIC DNA]</scope>
    <source>
        <strain evidence="5">C19</strain>
    </source>
</reference>
<dbReference type="InterPro" id="IPR045857">
    <property type="entry name" value="O16G_dom_2"/>
</dbReference>
<dbReference type="SUPFAM" id="SSF51445">
    <property type="entry name" value="(Trans)glycosidases"/>
    <property type="match status" value="1"/>
</dbReference>
<comment type="similarity">
    <text evidence="1">Belongs to the glycosyl hydrolase 13 family.</text>
</comment>
<feature type="domain" description="Glycosyl hydrolase family 13 catalytic" evidence="3">
    <location>
        <begin position="50"/>
        <end position="220"/>
    </location>
</feature>
<feature type="chain" id="PRO_5003321110" evidence="2">
    <location>
        <begin position="23"/>
        <end position="221"/>
    </location>
</feature>
<dbReference type="SMART" id="SM00642">
    <property type="entry name" value="Aamy"/>
    <property type="match status" value="1"/>
</dbReference>
<name>F4QTM5_9CAUL</name>
<proteinExistence type="inferred from homology"/>
<dbReference type="PANTHER" id="PTHR10357:SF179">
    <property type="entry name" value="NEUTRAL AND BASIC AMINO ACID TRANSPORT PROTEIN RBAT"/>
    <property type="match status" value="1"/>
</dbReference>
<dbReference type="GO" id="GO:0004556">
    <property type="term" value="F:alpha-amylase activity"/>
    <property type="evidence" value="ECO:0007669"/>
    <property type="project" value="TreeGrafter"/>
</dbReference>
<feature type="signal peptide" evidence="2">
    <location>
        <begin position="1"/>
        <end position="22"/>
    </location>
</feature>
<dbReference type="Gene3D" id="3.90.400.10">
    <property type="entry name" value="Oligo-1,6-glucosidase, Domain 2"/>
    <property type="match status" value="1"/>
</dbReference>
<accession>F4QTM5</accession>
<dbReference type="Pfam" id="PF00128">
    <property type="entry name" value="Alpha-amylase"/>
    <property type="match status" value="1"/>
</dbReference>
<keyword evidence="2" id="KW-0732">Signal</keyword>
<dbReference type="AlphaFoldDB" id="F4QTM5"/>
<gene>
    <name evidence="4" type="ORF">ABI_45220</name>
</gene>
<keyword evidence="5" id="KW-1185">Reference proteome</keyword>
<dbReference type="InterPro" id="IPR017853">
    <property type="entry name" value="GH"/>
</dbReference>
<keyword evidence="4" id="KW-0326">Glycosidase</keyword>
<evidence type="ECO:0000313" key="4">
    <source>
        <dbReference type="EMBL" id="EGF89175.1"/>
    </source>
</evidence>
<dbReference type="GO" id="GO:0004574">
    <property type="term" value="F:oligo-1,6-glucosidase activity"/>
    <property type="evidence" value="ECO:0007669"/>
    <property type="project" value="UniProtKB-EC"/>
</dbReference>
<dbReference type="InterPro" id="IPR006047">
    <property type="entry name" value="GH13_cat_dom"/>
</dbReference>
<dbReference type="STRING" id="715226.ABI_45220"/>
<dbReference type="Gene3D" id="3.20.20.80">
    <property type="entry name" value="Glycosidases"/>
    <property type="match status" value="1"/>
</dbReference>
<dbReference type="HOGENOM" id="CLU_006462_4_2_5"/>
<evidence type="ECO:0000313" key="5">
    <source>
        <dbReference type="Proteomes" id="UP000006512"/>
    </source>
</evidence>
<evidence type="ECO:0000259" key="3">
    <source>
        <dbReference type="SMART" id="SM00642"/>
    </source>
</evidence>
<evidence type="ECO:0000256" key="1">
    <source>
        <dbReference type="ARBA" id="ARBA00008061"/>
    </source>
</evidence>
<dbReference type="EMBL" id="GL883081">
    <property type="protein sequence ID" value="EGF89175.1"/>
    <property type="molecule type" value="Genomic_DNA"/>
</dbReference>
<dbReference type="Proteomes" id="UP000006512">
    <property type="component" value="Unassembled WGS sequence"/>
</dbReference>
<dbReference type="PANTHER" id="PTHR10357">
    <property type="entry name" value="ALPHA-AMYLASE FAMILY MEMBER"/>
    <property type="match status" value="1"/>
</dbReference>
<dbReference type="eggNOG" id="COG0366">
    <property type="taxonomic scope" value="Bacteria"/>
</dbReference>
<evidence type="ECO:0000256" key="2">
    <source>
        <dbReference type="SAM" id="SignalP"/>
    </source>
</evidence>
<sequence>MKLKAIFGAAALAFILAGTAQAQIDVSPVPVLKKTSALPKDWNRTAVFTEIFVRSYKDSNGDGIGDFKGMTSQLDYLRDLGITGIWLMPMNPSQDGDHGYAVNDYRAVNPDYGSMADFQEFLDEAHKRGIGVIIDFVVNHSGSGNALFVEAAKSKISPYRDWYLFADSNPGWYDQSMRGVSGAYWNDPWKPADKVVAGGQGLYYGVFDTTMPDLNLRNRRS</sequence>
<protein>
    <submittedName>
        <fullName evidence="4">Oligo-1,6-glucosidase</fullName>
        <ecNumber evidence="4">3.2.1.10</ecNumber>
    </submittedName>
</protein>
<dbReference type="GO" id="GO:0009313">
    <property type="term" value="P:oligosaccharide catabolic process"/>
    <property type="evidence" value="ECO:0007669"/>
    <property type="project" value="TreeGrafter"/>
</dbReference>
<organism evidence="4 5">
    <name type="scientific">Asticcacaulis biprosthecium C19</name>
    <dbReference type="NCBI Taxonomy" id="715226"/>
    <lineage>
        <taxon>Bacteria</taxon>
        <taxon>Pseudomonadati</taxon>
        <taxon>Pseudomonadota</taxon>
        <taxon>Alphaproteobacteria</taxon>
        <taxon>Caulobacterales</taxon>
        <taxon>Caulobacteraceae</taxon>
        <taxon>Asticcacaulis</taxon>
    </lineage>
</organism>